<dbReference type="GO" id="GO:0009055">
    <property type="term" value="F:electron transfer activity"/>
    <property type="evidence" value="ECO:0007669"/>
    <property type="project" value="InterPro"/>
</dbReference>
<keyword evidence="3" id="KW-0249">Electron transport</keyword>
<comment type="caution">
    <text evidence="7">The sequence shown here is derived from an EMBL/GenBank/DDBJ whole genome shotgun (WGS) entry which is preliminary data.</text>
</comment>
<protein>
    <recommendedName>
        <fullName evidence="6">Blue (type 1) copper domain-containing protein</fullName>
    </recommendedName>
</protein>
<dbReference type="InterPro" id="IPR000923">
    <property type="entry name" value="BlueCu_1"/>
</dbReference>
<feature type="domain" description="Blue (type 1) copper" evidence="6">
    <location>
        <begin position="42"/>
        <end position="159"/>
    </location>
</feature>
<evidence type="ECO:0000259" key="6">
    <source>
        <dbReference type="Pfam" id="PF00127"/>
    </source>
</evidence>
<dbReference type="SUPFAM" id="SSF49503">
    <property type="entry name" value="Cupredoxins"/>
    <property type="match status" value="1"/>
</dbReference>
<dbReference type="PANTHER" id="PTHR38439:SF2">
    <property type="entry name" value="OUTER MEMBRANE PROTEIN H.8"/>
    <property type="match status" value="1"/>
</dbReference>
<dbReference type="InterPro" id="IPR008972">
    <property type="entry name" value="Cupredoxin"/>
</dbReference>
<keyword evidence="2" id="KW-0479">Metal-binding</keyword>
<name>A0A2A6RLB1_9CHLR</name>
<evidence type="ECO:0000313" key="7">
    <source>
        <dbReference type="EMBL" id="PDW03701.1"/>
    </source>
</evidence>
<dbReference type="PANTHER" id="PTHR38439">
    <property type="entry name" value="AURACYANIN-B"/>
    <property type="match status" value="1"/>
</dbReference>
<dbReference type="InterPro" id="IPR028871">
    <property type="entry name" value="BlueCu_1_BS"/>
</dbReference>
<evidence type="ECO:0000256" key="2">
    <source>
        <dbReference type="ARBA" id="ARBA00022723"/>
    </source>
</evidence>
<dbReference type="EMBL" id="NQWI01000023">
    <property type="protein sequence ID" value="PDW03701.1"/>
    <property type="molecule type" value="Genomic_DNA"/>
</dbReference>
<feature type="chain" id="PRO_5012902040" description="Blue (type 1) copper domain-containing protein" evidence="5">
    <location>
        <begin position="29"/>
        <end position="160"/>
    </location>
</feature>
<dbReference type="PROSITE" id="PS51257">
    <property type="entry name" value="PROKAR_LIPOPROTEIN"/>
    <property type="match status" value="1"/>
</dbReference>
<keyword evidence="5" id="KW-0732">Signal</keyword>
<organism evidence="7 8">
    <name type="scientific">Candidatus Viridilinea mediisalina</name>
    <dbReference type="NCBI Taxonomy" id="2024553"/>
    <lineage>
        <taxon>Bacteria</taxon>
        <taxon>Bacillati</taxon>
        <taxon>Chloroflexota</taxon>
        <taxon>Chloroflexia</taxon>
        <taxon>Chloroflexales</taxon>
        <taxon>Chloroflexineae</taxon>
        <taxon>Oscillochloridaceae</taxon>
        <taxon>Candidatus Viridilinea</taxon>
    </lineage>
</organism>
<feature type="signal peptide" evidence="5">
    <location>
        <begin position="1"/>
        <end position="28"/>
    </location>
</feature>
<reference evidence="8" key="1">
    <citation type="submission" date="2017-08" db="EMBL/GenBank/DDBJ databases">
        <authorList>
            <person name="Grouzdev D.S."/>
            <person name="Gaisin V.A."/>
            <person name="Rysina M.S."/>
            <person name="Gorlenko V.M."/>
        </authorList>
    </citation>
    <scope>NUCLEOTIDE SEQUENCE [LARGE SCALE GENOMIC DNA]</scope>
    <source>
        <strain evidence="8">Kir15-3F</strain>
    </source>
</reference>
<sequence>MTTKRRRCVLGLLFMLTLLLTACGNGNAASTDGPPRQPGELEVTAVGTNLAFEQTTINVRAGQAVTLTLNNGESSLEHNWVLVRGGEDVARTVAGAALTAGRANHYLPSDSSDILAATQVLPPGEVETINFVAPEPGIYFYICTVPGHYPLMRGRLVVEE</sequence>
<dbReference type="InterPro" id="IPR050845">
    <property type="entry name" value="Cu-binding_ET"/>
</dbReference>
<dbReference type="GO" id="GO:0005507">
    <property type="term" value="F:copper ion binding"/>
    <property type="evidence" value="ECO:0007669"/>
    <property type="project" value="InterPro"/>
</dbReference>
<evidence type="ECO:0000256" key="5">
    <source>
        <dbReference type="SAM" id="SignalP"/>
    </source>
</evidence>
<proteinExistence type="predicted"/>
<dbReference type="RefSeq" id="WP_097643426.1">
    <property type="nucleotide sequence ID" value="NZ_NQWI01000023.1"/>
</dbReference>
<evidence type="ECO:0000313" key="8">
    <source>
        <dbReference type="Proteomes" id="UP000220527"/>
    </source>
</evidence>
<evidence type="ECO:0000256" key="1">
    <source>
        <dbReference type="ARBA" id="ARBA00022448"/>
    </source>
</evidence>
<evidence type="ECO:0000256" key="3">
    <source>
        <dbReference type="ARBA" id="ARBA00022982"/>
    </source>
</evidence>
<dbReference type="Proteomes" id="UP000220527">
    <property type="component" value="Unassembled WGS sequence"/>
</dbReference>
<dbReference type="PROSITE" id="PS00196">
    <property type="entry name" value="COPPER_BLUE"/>
    <property type="match status" value="1"/>
</dbReference>
<dbReference type="OrthoDB" id="9816061at2"/>
<evidence type="ECO:0000256" key="4">
    <source>
        <dbReference type="ARBA" id="ARBA00023008"/>
    </source>
</evidence>
<accession>A0A2A6RLB1</accession>
<keyword evidence="8" id="KW-1185">Reference proteome</keyword>
<dbReference type="AlphaFoldDB" id="A0A2A6RLB1"/>
<keyword evidence="4" id="KW-0186">Copper</keyword>
<dbReference type="CDD" id="cd04233">
    <property type="entry name" value="Auracyanin"/>
    <property type="match status" value="1"/>
</dbReference>
<keyword evidence="1" id="KW-0813">Transport</keyword>
<gene>
    <name evidence="7" type="ORF">CJ255_07275</name>
</gene>
<dbReference type="Pfam" id="PF00127">
    <property type="entry name" value="Copper-bind"/>
    <property type="match status" value="1"/>
</dbReference>
<dbReference type="Gene3D" id="2.60.40.420">
    <property type="entry name" value="Cupredoxins - blue copper proteins"/>
    <property type="match status" value="1"/>
</dbReference>